<dbReference type="InterPro" id="IPR026988">
    <property type="entry name" value="YaaC-like"/>
</dbReference>
<comment type="caution">
    <text evidence="1">The sequence shown here is derived from an EMBL/GenBank/DDBJ whole genome shotgun (WGS) entry which is preliminary data.</text>
</comment>
<accession>A0A6L8MTP2</accession>
<protein>
    <submittedName>
        <fullName evidence="1">Uncharacterized protein</fullName>
    </submittedName>
</protein>
<name>A0A6L8MTP2_9BURK</name>
<dbReference type="AlphaFoldDB" id="A0A6L8MTP2"/>
<sequence length="347" mass="38970">MDSWARLSLYESTDLVRGLYQQRHGRELSADRACEIVSAVAQGREYFSAASEAGLLVRPLLQYYGVLSLSRGLILLLNQRLREASLPQAHGLSSIGWSGSLVADARRPAQLKVKVNNGTFLSLLESTLNADISRVFTGPYPSQIVFPRTRDFTELQDATFTFQDLLARIPDLREVYERSFGQCASNYRAFVFTLSATTHSDIDLFDGKHGLPSEQQLRRDLSIPDEVQIVSTAHHNFMPQELHLSYRLPHLEGASFINVLPQIENLTDGLTSIIAPFEGGLAISRLGRFFLLSYFLGTLARYHPTSWLAIMQSRQKGDFMLPLIREAMVAVQVHFPTLVIEELEGRV</sequence>
<proteinExistence type="predicted"/>
<dbReference type="RefSeq" id="WP_161021716.1">
    <property type="nucleotide sequence ID" value="NZ_WWCP01000067.1"/>
</dbReference>
<evidence type="ECO:0000313" key="2">
    <source>
        <dbReference type="Proteomes" id="UP000474565"/>
    </source>
</evidence>
<dbReference type="Proteomes" id="UP000474565">
    <property type="component" value="Unassembled WGS sequence"/>
</dbReference>
<reference evidence="1 2" key="1">
    <citation type="submission" date="2019-12" db="EMBL/GenBank/DDBJ databases">
        <title>Novel species isolated from a subtropical stream in China.</title>
        <authorList>
            <person name="Lu H."/>
        </authorList>
    </citation>
    <scope>NUCLEOTIDE SEQUENCE [LARGE SCALE GENOMIC DNA]</scope>
    <source>
        <strain evidence="1 2">FT50W</strain>
    </source>
</reference>
<organism evidence="1 2">
    <name type="scientific">Duganella lactea</name>
    <dbReference type="NCBI Taxonomy" id="2692173"/>
    <lineage>
        <taxon>Bacteria</taxon>
        <taxon>Pseudomonadati</taxon>
        <taxon>Pseudomonadota</taxon>
        <taxon>Betaproteobacteria</taxon>
        <taxon>Burkholderiales</taxon>
        <taxon>Oxalobacteraceae</taxon>
        <taxon>Telluria group</taxon>
        <taxon>Duganella</taxon>
    </lineage>
</organism>
<evidence type="ECO:0000313" key="1">
    <source>
        <dbReference type="EMBL" id="MYM85423.1"/>
    </source>
</evidence>
<dbReference type="EMBL" id="WWCP01000067">
    <property type="protein sequence ID" value="MYM85423.1"/>
    <property type="molecule type" value="Genomic_DNA"/>
</dbReference>
<dbReference type="Pfam" id="PF14175">
    <property type="entry name" value="YaaC"/>
    <property type="match status" value="1"/>
</dbReference>
<gene>
    <name evidence="1" type="ORF">GTP44_26250</name>
</gene>